<evidence type="ECO:0000313" key="2">
    <source>
        <dbReference type="EMBL" id="CAD8671281.1"/>
    </source>
</evidence>
<evidence type="ECO:0000256" key="1">
    <source>
        <dbReference type="SAM" id="Phobius"/>
    </source>
</evidence>
<dbReference type="AlphaFoldDB" id="A0A7S0R9Q8"/>
<keyword evidence="1" id="KW-1133">Transmembrane helix</keyword>
<gene>
    <name evidence="2" type="ORF">CLEI1391_LOCUS4614</name>
</gene>
<sequence length="174" mass="18181">MIAFNRCSAAPGASRRLASSSQARPMRCMPAPAAVTHPAFGGGRLRVRTHAAKDTEKKGYLTSDTIATIGVTITVAMFFYMSLADMKADTAKSMAQLSADISKNQAQLSADISKSQALLSAEISTKVDQVLEADRAIQVGEAELRGANEALADIIKGRLAAPATDTAPAAADKN</sequence>
<organism evidence="2">
    <name type="scientific">Chlamydomonas leiostraca</name>
    <dbReference type="NCBI Taxonomy" id="1034604"/>
    <lineage>
        <taxon>Eukaryota</taxon>
        <taxon>Viridiplantae</taxon>
        <taxon>Chlorophyta</taxon>
        <taxon>core chlorophytes</taxon>
        <taxon>Chlorophyceae</taxon>
        <taxon>CS clade</taxon>
        <taxon>Chlamydomonadales</taxon>
        <taxon>Chlamydomonadaceae</taxon>
        <taxon>Chlamydomonas</taxon>
    </lineage>
</organism>
<feature type="transmembrane region" description="Helical" evidence="1">
    <location>
        <begin position="66"/>
        <end position="84"/>
    </location>
</feature>
<reference evidence="2" key="1">
    <citation type="submission" date="2021-01" db="EMBL/GenBank/DDBJ databases">
        <authorList>
            <person name="Corre E."/>
            <person name="Pelletier E."/>
            <person name="Niang G."/>
            <person name="Scheremetjew M."/>
            <person name="Finn R."/>
            <person name="Kale V."/>
            <person name="Holt S."/>
            <person name="Cochrane G."/>
            <person name="Meng A."/>
            <person name="Brown T."/>
            <person name="Cohen L."/>
        </authorList>
    </citation>
    <scope>NUCLEOTIDE SEQUENCE</scope>
    <source>
        <strain evidence="2">SAG 11-49</strain>
    </source>
</reference>
<dbReference type="EMBL" id="HBFB01008171">
    <property type="protein sequence ID" value="CAD8671281.1"/>
    <property type="molecule type" value="Transcribed_RNA"/>
</dbReference>
<accession>A0A7S0R9Q8</accession>
<proteinExistence type="predicted"/>
<keyword evidence="1" id="KW-0812">Transmembrane</keyword>
<name>A0A7S0R9Q8_9CHLO</name>
<keyword evidence="1" id="KW-0472">Membrane</keyword>
<protein>
    <submittedName>
        <fullName evidence="2">Uncharacterized protein</fullName>
    </submittedName>
</protein>